<keyword evidence="3" id="KW-1185">Reference proteome</keyword>
<proteinExistence type="predicted"/>
<evidence type="ECO:0000256" key="1">
    <source>
        <dbReference type="SAM" id="MobiDB-lite"/>
    </source>
</evidence>
<comment type="caution">
    <text evidence="2">The sequence shown here is derived from an EMBL/GenBank/DDBJ whole genome shotgun (WGS) entry which is preliminary data.</text>
</comment>
<dbReference type="EMBL" id="CALNXI010001378">
    <property type="protein sequence ID" value="CAH3166946.1"/>
    <property type="molecule type" value="Genomic_DNA"/>
</dbReference>
<reference evidence="2 3" key="1">
    <citation type="submission" date="2022-05" db="EMBL/GenBank/DDBJ databases">
        <authorList>
            <consortium name="Genoscope - CEA"/>
            <person name="William W."/>
        </authorList>
    </citation>
    <scope>NUCLEOTIDE SEQUENCE [LARGE SCALE GENOMIC DNA]</scope>
</reference>
<organism evidence="2 3">
    <name type="scientific">Porites evermanni</name>
    <dbReference type="NCBI Taxonomy" id="104178"/>
    <lineage>
        <taxon>Eukaryota</taxon>
        <taxon>Metazoa</taxon>
        <taxon>Cnidaria</taxon>
        <taxon>Anthozoa</taxon>
        <taxon>Hexacorallia</taxon>
        <taxon>Scleractinia</taxon>
        <taxon>Fungiina</taxon>
        <taxon>Poritidae</taxon>
        <taxon>Porites</taxon>
    </lineage>
</organism>
<feature type="non-terminal residue" evidence="2">
    <location>
        <position position="121"/>
    </location>
</feature>
<sequence>INSQKRASSSQLTRPDLLRAKLPTYEQFASKKSDERRGRFKPKSSKHSSAMTVKEASINIALMEYVTEEEGDILKPVRGSSLSLKIKTDPRYDEVLEAALKKKGRLRSQVFTDYAQRICPR</sequence>
<evidence type="ECO:0000313" key="2">
    <source>
        <dbReference type="EMBL" id="CAH3166946.1"/>
    </source>
</evidence>
<protein>
    <submittedName>
        <fullName evidence="2">Uncharacterized protein</fullName>
    </submittedName>
</protein>
<name>A0ABN8QM30_9CNID</name>
<accession>A0ABN8QM30</accession>
<feature type="region of interest" description="Disordered" evidence="1">
    <location>
        <begin position="28"/>
        <end position="51"/>
    </location>
</feature>
<feature type="non-terminal residue" evidence="2">
    <location>
        <position position="1"/>
    </location>
</feature>
<gene>
    <name evidence="2" type="ORF">PEVE_00005875</name>
</gene>
<evidence type="ECO:0000313" key="3">
    <source>
        <dbReference type="Proteomes" id="UP001159427"/>
    </source>
</evidence>
<dbReference type="Proteomes" id="UP001159427">
    <property type="component" value="Unassembled WGS sequence"/>
</dbReference>